<comment type="caution">
    <text evidence="2">The sequence shown here is derived from an EMBL/GenBank/DDBJ whole genome shotgun (WGS) entry which is preliminary data.</text>
</comment>
<name>A0A6G0Y0Y6_APHCR</name>
<feature type="compositionally biased region" description="Low complexity" evidence="1">
    <location>
        <begin position="151"/>
        <end position="164"/>
    </location>
</feature>
<proteinExistence type="predicted"/>
<organism evidence="2 3">
    <name type="scientific">Aphis craccivora</name>
    <name type="common">Cowpea aphid</name>
    <dbReference type="NCBI Taxonomy" id="307492"/>
    <lineage>
        <taxon>Eukaryota</taxon>
        <taxon>Metazoa</taxon>
        <taxon>Ecdysozoa</taxon>
        <taxon>Arthropoda</taxon>
        <taxon>Hexapoda</taxon>
        <taxon>Insecta</taxon>
        <taxon>Pterygota</taxon>
        <taxon>Neoptera</taxon>
        <taxon>Paraneoptera</taxon>
        <taxon>Hemiptera</taxon>
        <taxon>Sternorrhyncha</taxon>
        <taxon>Aphidomorpha</taxon>
        <taxon>Aphidoidea</taxon>
        <taxon>Aphididae</taxon>
        <taxon>Aphidini</taxon>
        <taxon>Aphis</taxon>
        <taxon>Aphis</taxon>
    </lineage>
</organism>
<dbReference type="AlphaFoldDB" id="A0A6G0Y0Y6"/>
<gene>
    <name evidence="2" type="ORF">FWK35_00025363</name>
</gene>
<accession>A0A6G0Y0Y6</accession>
<evidence type="ECO:0000313" key="2">
    <source>
        <dbReference type="EMBL" id="KAF0746903.1"/>
    </source>
</evidence>
<evidence type="ECO:0008006" key="4">
    <source>
        <dbReference type="Google" id="ProtNLM"/>
    </source>
</evidence>
<protein>
    <recommendedName>
        <fullName evidence="4">Reverse transcriptase domain-containing protein</fullName>
    </recommendedName>
</protein>
<feature type="region of interest" description="Disordered" evidence="1">
    <location>
        <begin position="142"/>
        <end position="164"/>
    </location>
</feature>
<dbReference type="EMBL" id="VUJU01007034">
    <property type="protein sequence ID" value="KAF0746903.1"/>
    <property type="molecule type" value="Genomic_DNA"/>
</dbReference>
<sequence length="164" mass="18633">MIPDLGKRYVLPLVLDHYTSQMLISHGDFNAQLYRFKLVNSLNCSCSLGGAETVAHVLLWCKRTQPYRQKLIRTLHEVGESWPPPNDAFMNSRKAYEGLRKFAESSLKQRDDRLTDNKVKDQYRTKQVRTLPHLAKGNWPRLGMTRVSTHGVSGTSDGSRSSAS</sequence>
<dbReference type="Proteomes" id="UP000478052">
    <property type="component" value="Unassembled WGS sequence"/>
</dbReference>
<reference evidence="2 3" key="1">
    <citation type="submission" date="2019-08" db="EMBL/GenBank/DDBJ databases">
        <title>Whole genome of Aphis craccivora.</title>
        <authorList>
            <person name="Voronova N.V."/>
            <person name="Shulinski R.S."/>
            <person name="Bandarenka Y.V."/>
            <person name="Zhorov D.G."/>
            <person name="Warner D."/>
        </authorList>
    </citation>
    <scope>NUCLEOTIDE SEQUENCE [LARGE SCALE GENOMIC DNA]</scope>
    <source>
        <strain evidence="2">180601</strain>
        <tissue evidence="2">Whole Body</tissue>
    </source>
</reference>
<keyword evidence="3" id="KW-1185">Reference proteome</keyword>
<evidence type="ECO:0000256" key="1">
    <source>
        <dbReference type="SAM" id="MobiDB-lite"/>
    </source>
</evidence>
<evidence type="ECO:0000313" key="3">
    <source>
        <dbReference type="Proteomes" id="UP000478052"/>
    </source>
</evidence>